<gene>
    <name evidence="2" type="ORF">DDV96_05095</name>
</gene>
<proteinExistence type="predicted"/>
<name>A0A2U0I3I0_9FLAO</name>
<evidence type="ECO:0000256" key="1">
    <source>
        <dbReference type="SAM" id="Phobius"/>
    </source>
</evidence>
<keyword evidence="1" id="KW-0472">Membrane</keyword>
<evidence type="ECO:0000313" key="2">
    <source>
        <dbReference type="EMBL" id="PVW15649.1"/>
    </source>
</evidence>
<feature type="transmembrane region" description="Helical" evidence="1">
    <location>
        <begin position="32"/>
        <end position="49"/>
    </location>
</feature>
<organism evidence="2 3">
    <name type="scientific">Marixanthomonas spongiae</name>
    <dbReference type="NCBI Taxonomy" id="2174845"/>
    <lineage>
        <taxon>Bacteria</taxon>
        <taxon>Pseudomonadati</taxon>
        <taxon>Bacteroidota</taxon>
        <taxon>Flavobacteriia</taxon>
        <taxon>Flavobacteriales</taxon>
        <taxon>Flavobacteriaceae</taxon>
        <taxon>Marixanthomonas</taxon>
    </lineage>
</organism>
<evidence type="ECO:0000313" key="3">
    <source>
        <dbReference type="Proteomes" id="UP000245962"/>
    </source>
</evidence>
<accession>A0A2U0I3I0</accession>
<keyword evidence="1" id="KW-1133">Transmembrane helix</keyword>
<protein>
    <submittedName>
        <fullName evidence="2">Adenylosuccinate synthetase</fullName>
    </submittedName>
</protein>
<comment type="caution">
    <text evidence="2">The sequence shown here is derived from an EMBL/GenBank/DDBJ whole genome shotgun (WGS) entry which is preliminary data.</text>
</comment>
<dbReference type="AlphaFoldDB" id="A0A2U0I3I0"/>
<dbReference type="Proteomes" id="UP000245962">
    <property type="component" value="Unassembled WGS sequence"/>
</dbReference>
<sequence length="59" mass="6899">MALFFEAEAQIPKEVPHPDNNKPLDLSDPADIIIYIVIPVVFVILIFVWRHKRKKRSDD</sequence>
<keyword evidence="1" id="KW-0812">Transmembrane</keyword>
<reference evidence="2 3" key="1">
    <citation type="submission" date="2018-04" db="EMBL/GenBank/DDBJ databases">
        <title>Marixanthomonas spongiae HN-E44 sp. nov., isolated from a marine sponge.</title>
        <authorList>
            <person name="Luo L."/>
            <person name="Zhuang L."/>
        </authorList>
    </citation>
    <scope>NUCLEOTIDE SEQUENCE [LARGE SCALE GENOMIC DNA]</scope>
    <source>
        <strain evidence="2 3">HN-E44</strain>
    </source>
</reference>
<keyword evidence="3" id="KW-1185">Reference proteome</keyword>
<dbReference type="EMBL" id="QEHR01000003">
    <property type="protein sequence ID" value="PVW15649.1"/>
    <property type="molecule type" value="Genomic_DNA"/>
</dbReference>